<reference evidence="2 3" key="1">
    <citation type="submission" date="2015-04" db="EMBL/GenBank/DDBJ databases">
        <title>Comparative genomics of rhizobia nodulating Arachis hypogaea in China.</title>
        <authorList>
            <person name="Li Y."/>
        </authorList>
    </citation>
    <scope>NUCLEOTIDE SEQUENCE [LARGE SCALE GENOMIC DNA]</scope>
    <source>
        <strain evidence="2 3">CCBAU 51757</strain>
    </source>
</reference>
<dbReference type="RefSeq" id="WP_128916572.1">
    <property type="nucleotide sequence ID" value="NZ_LBJC01000002.1"/>
</dbReference>
<organism evidence="2 3">
    <name type="scientific">Bradyrhizobium nanningense</name>
    <dbReference type="NCBI Taxonomy" id="1325118"/>
    <lineage>
        <taxon>Bacteria</taxon>
        <taxon>Pseudomonadati</taxon>
        <taxon>Pseudomonadota</taxon>
        <taxon>Alphaproteobacteria</taxon>
        <taxon>Hyphomicrobiales</taxon>
        <taxon>Nitrobacteraceae</taxon>
        <taxon>Bradyrhizobium</taxon>
    </lineage>
</organism>
<feature type="region of interest" description="Disordered" evidence="1">
    <location>
        <begin position="1"/>
        <end position="20"/>
    </location>
</feature>
<name>A0A4Q0SCX0_9BRAD</name>
<dbReference type="Pfam" id="PF11455">
    <property type="entry name" value="MazE-like"/>
    <property type="match status" value="1"/>
</dbReference>
<evidence type="ECO:0000313" key="2">
    <source>
        <dbReference type="EMBL" id="RXH37192.1"/>
    </source>
</evidence>
<dbReference type="EMBL" id="LBJQ01000009">
    <property type="protein sequence ID" value="RXH37192.1"/>
    <property type="molecule type" value="Genomic_DNA"/>
</dbReference>
<sequence>MPSSSKPKSSRAKVREHRERLRAQGLRPIQIWVPDVRSASFKAEAHRQSLAVATSPHEQEDQAFVDAISDWPGEPE</sequence>
<gene>
    <name evidence="2" type="ORF">XH99_03340</name>
</gene>
<proteinExistence type="predicted"/>
<comment type="caution">
    <text evidence="2">The sequence shown here is derived from an EMBL/GenBank/DDBJ whole genome shotgun (WGS) entry which is preliminary data.</text>
</comment>
<accession>A0A4Q0SCX0</accession>
<evidence type="ECO:0000256" key="1">
    <source>
        <dbReference type="SAM" id="MobiDB-lite"/>
    </source>
</evidence>
<dbReference type="Proteomes" id="UP000289546">
    <property type="component" value="Unassembled WGS sequence"/>
</dbReference>
<dbReference type="OrthoDB" id="3734119at2"/>
<dbReference type="InterPro" id="IPR021558">
    <property type="entry name" value="MazE-like"/>
</dbReference>
<evidence type="ECO:0008006" key="4">
    <source>
        <dbReference type="Google" id="ProtNLM"/>
    </source>
</evidence>
<dbReference type="AlphaFoldDB" id="A0A4Q0SCX0"/>
<evidence type="ECO:0000313" key="3">
    <source>
        <dbReference type="Proteomes" id="UP000289546"/>
    </source>
</evidence>
<protein>
    <recommendedName>
        <fullName evidence="4">Homoserine O-succinyltransferase</fullName>
    </recommendedName>
</protein>
<keyword evidence="3" id="KW-1185">Reference proteome</keyword>